<feature type="region of interest" description="Disordered" evidence="1">
    <location>
        <begin position="1"/>
        <end position="25"/>
    </location>
</feature>
<dbReference type="EMBL" id="JAZEWV010000009">
    <property type="protein sequence ID" value="MEE4543041.1"/>
    <property type="molecule type" value="Genomic_DNA"/>
</dbReference>
<feature type="domain" description="DUF6879" evidence="2">
    <location>
        <begin position="102"/>
        <end position="213"/>
    </location>
</feature>
<name>A0ABU7PB42_9ACTN</name>
<dbReference type="InterPro" id="IPR049244">
    <property type="entry name" value="DUF6879"/>
</dbReference>
<sequence length="214" mass="23466">MAESSNTTASSAQHRSSSPDEVTGAVRGATTAGTAAPAVVRDFARAENLRLTALVESLSAKLVDCEGEDHDWMVALTDRADLTIEATSTSVASDRWSSDPGRRYLRAQRDAVDRGVRIRRLFVIGEPGDHTPELHQLCDDQQSLGIEVRVLARTELPSVAGTVEIRDRVVFDEALSYEIVSDPRPDNAGATIDLRSQRVSQHVRQFRTLWEAGR</sequence>
<organism evidence="3 4">
    <name type="scientific">Actinacidiphila polyblastidii</name>
    <dbReference type="NCBI Taxonomy" id="3110430"/>
    <lineage>
        <taxon>Bacteria</taxon>
        <taxon>Bacillati</taxon>
        <taxon>Actinomycetota</taxon>
        <taxon>Actinomycetes</taxon>
        <taxon>Kitasatosporales</taxon>
        <taxon>Streptomycetaceae</taxon>
        <taxon>Actinacidiphila</taxon>
    </lineage>
</organism>
<dbReference type="Pfam" id="PF21806">
    <property type="entry name" value="DUF6879"/>
    <property type="match status" value="1"/>
</dbReference>
<evidence type="ECO:0000313" key="4">
    <source>
        <dbReference type="Proteomes" id="UP001344658"/>
    </source>
</evidence>
<proteinExistence type="predicted"/>
<evidence type="ECO:0000259" key="2">
    <source>
        <dbReference type="Pfam" id="PF21806"/>
    </source>
</evidence>
<comment type="caution">
    <text evidence="3">The sequence shown here is derived from an EMBL/GenBank/DDBJ whole genome shotgun (WGS) entry which is preliminary data.</text>
</comment>
<dbReference type="RefSeq" id="WP_330795124.1">
    <property type="nucleotide sequence ID" value="NZ_JAZEWV010000009.1"/>
</dbReference>
<feature type="compositionally biased region" description="Polar residues" evidence="1">
    <location>
        <begin position="1"/>
        <end position="20"/>
    </location>
</feature>
<reference evidence="3 4" key="1">
    <citation type="submission" date="2023-12" db="EMBL/GenBank/DDBJ databases">
        <title>Streptomyces sp. V4-01.</title>
        <authorList>
            <person name="Somphong A."/>
            <person name="Phongsopitanun W."/>
        </authorList>
    </citation>
    <scope>NUCLEOTIDE SEQUENCE [LARGE SCALE GENOMIC DNA]</scope>
    <source>
        <strain evidence="3 4">V4-01</strain>
    </source>
</reference>
<keyword evidence="4" id="KW-1185">Reference proteome</keyword>
<protein>
    <recommendedName>
        <fullName evidence="2">DUF6879 domain-containing protein</fullName>
    </recommendedName>
</protein>
<evidence type="ECO:0000313" key="3">
    <source>
        <dbReference type="EMBL" id="MEE4543041.1"/>
    </source>
</evidence>
<evidence type="ECO:0000256" key="1">
    <source>
        <dbReference type="SAM" id="MobiDB-lite"/>
    </source>
</evidence>
<gene>
    <name evidence="3" type="ORF">V2S66_13820</name>
</gene>
<accession>A0ABU7PB42</accession>
<dbReference type="Proteomes" id="UP001344658">
    <property type="component" value="Unassembled WGS sequence"/>
</dbReference>